<evidence type="ECO:0000313" key="11">
    <source>
        <dbReference type="Proteomes" id="UP000626244"/>
    </source>
</evidence>
<evidence type="ECO:0000256" key="7">
    <source>
        <dbReference type="ARBA" id="ARBA00023136"/>
    </source>
</evidence>
<evidence type="ECO:0000259" key="9">
    <source>
        <dbReference type="PROSITE" id="PS51012"/>
    </source>
</evidence>
<proteinExistence type="inferred from homology"/>
<comment type="similarity">
    <text evidence="2">Belongs to the ABC-2 integral membrane protein family.</text>
</comment>
<accession>A0A8J3AE40</accession>
<feature type="transmembrane region" description="Helical" evidence="8">
    <location>
        <begin position="188"/>
        <end position="211"/>
    </location>
</feature>
<keyword evidence="3" id="KW-0813">Transport</keyword>
<feature type="transmembrane region" description="Helical" evidence="8">
    <location>
        <begin position="223"/>
        <end position="245"/>
    </location>
</feature>
<dbReference type="AlphaFoldDB" id="A0A8J3AE40"/>
<dbReference type="Proteomes" id="UP000626244">
    <property type="component" value="Unassembled WGS sequence"/>
</dbReference>
<sequence>MKVFAIAKRIIKQFLKDKRSLAMIFVAPIVLLFLFSYILKQDDSKPTMALINAPQIFENELKNFAKIVDVDESKIKDQLKDKEIDGAVVFKNEKIIVQFEGTDNARTSAVITSIQDTIKEITPSQFELVMEPIYGSDEMETFDSIGPIFIGFFSFLFVFILAGISFVRERLTTTLERLLVTPVKRWEIVFGYIIGFGFFALIQSLIITIFSINVLDMYNVGDAWEVCVVNILLSLTALTLGMLLSAYANNEFQVVQFIPVIVVPQILFSGIFSTAFLPDWFKVFGSILPLTYGAEALRAIMIKGQSLADIGLQLAILLGFSLCFIVINIFALKKQRSI</sequence>
<keyword evidence="4" id="KW-1003">Cell membrane</keyword>
<keyword evidence="5 8" id="KW-0812">Transmembrane</keyword>
<dbReference type="GO" id="GO:0005886">
    <property type="term" value="C:plasma membrane"/>
    <property type="evidence" value="ECO:0007669"/>
    <property type="project" value="UniProtKB-SubCell"/>
</dbReference>
<organism evidence="10 11">
    <name type="scientific">Gottfriedia solisilvae</name>
    <dbReference type="NCBI Taxonomy" id="1516104"/>
    <lineage>
        <taxon>Bacteria</taxon>
        <taxon>Bacillati</taxon>
        <taxon>Bacillota</taxon>
        <taxon>Bacilli</taxon>
        <taxon>Bacillales</taxon>
        <taxon>Bacillaceae</taxon>
        <taxon>Gottfriedia</taxon>
    </lineage>
</organism>
<feature type="transmembrane region" description="Helical" evidence="8">
    <location>
        <begin position="145"/>
        <end position="167"/>
    </location>
</feature>
<feature type="transmembrane region" description="Helical" evidence="8">
    <location>
        <begin position="257"/>
        <end position="277"/>
    </location>
</feature>
<gene>
    <name evidence="10" type="ORF">GCM10007380_03870</name>
</gene>
<feature type="transmembrane region" description="Helical" evidence="8">
    <location>
        <begin position="21"/>
        <end position="39"/>
    </location>
</feature>
<evidence type="ECO:0000256" key="6">
    <source>
        <dbReference type="ARBA" id="ARBA00022989"/>
    </source>
</evidence>
<dbReference type="GO" id="GO:0140359">
    <property type="term" value="F:ABC-type transporter activity"/>
    <property type="evidence" value="ECO:0007669"/>
    <property type="project" value="InterPro"/>
</dbReference>
<dbReference type="Pfam" id="PF12698">
    <property type="entry name" value="ABC2_membrane_3"/>
    <property type="match status" value="1"/>
</dbReference>
<dbReference type="OrthoDB" id="9776218at2"/>
<keyword evidence="11" id="KW-1185">Reference proteome</keyword>
<dbReference type="PANTHER" id="PTHR30294:SF38">
    <property type="entry name" value="TRANSPORT PERMEASE PROTEIN"/>
    <property type="match status" value="1"/>
</dbReference>
<evidence type="ECO:0000313" key="10">
    <source>
        <dbReference type="EMBL" id="GGI10650.1"/>
    </source>
</evidence>
<evidence type="ECO:0000256" key="8">
    <source>
        <dbReference type="SAM" id="Phobius"/>
    </source>
</evidence>
<dbReference type="InterPro" id="IPR013525">
    <property type="entry name" value="ABC2_TM"/>
</dbReference>
<name>A0A8J3AE40_9BACI</name>
<dbReference type="PANTHER" id="PTHR30294">
    <property type="entry name" value="MEMBRANE COMPONENT OF ABC TRANSPORTER YHHJ-RELATED"/>
    <property type="match status" value="1"/>
</dbReference>
<dbReference type="InterPro" id="IPR047817">
    <property type="entry name" value="ABC2_TM_bact-type"/>
</dbReference>
<evidence type="ECO:0000256" key="5">
    <source>
        <dbReference type="ARBA" id="ARBA00022692"/>
    </source>
</evidence>
<feature type="transmembrane region" description="Helical" evidence="8">
    <location>
        <begin position="310"/>
        <end position="332"/>
    </location>
</feature>
<dbReference type="RefSeq" id="WP_087998683.1">
    <property type="nucleotide sequence ID" value="NZ_BMHB01000001.1"/>
</dbReference>
<keyword evidence="6 8" id="KW-1133">Transmembrane helix</keyword>
<evidence type="ECO:0000256" key="1">
    <source>
        <dbReference type="ARBA" id="ARBA00004651"/>
    </source>
</evidence>
<evidence type="ECO:0000256" key="3">
    <source>
        <dbReference type="ARBA" id="ARBA00022448"/>
    </source>
</evidence>
<comment type="caution">
    <text evidence="10">The sequence shown here is derived from an EMBL/GenBank/DDBJ whole genome shotgun (WGS) entry which is preliminary data.</text>
</comment>
<evidence type="ECO:0000256" key="4">
    <source>
        <dbReference type="ARBA" id="ARBA00022475"/>
    </source>
</evidence>
<dbReference type="InterPro" id="IPR051449">
    <property type="entry name" value="ABC-2_transporter_component"/>
</dbReference>
<comment type="subcellular location">
    <subcellularLocation>
        <location evidence="1">Cell membrane</location>
        <topology evidence="1">Multi-pass membrane protein</topology>
    </subcellularLocation>
</comment>
<keyword evidence="7 8" id="KW-0472">Membrane</keyword>
<dbReference type="PROSITE" id="PS51012">
    <property type="entry name" value="ABC_TM2"/>
    <property type="match status" value="1"/>
</dbReference>
<evidence type="ECO:0000256" key="2">
    <source>
        <dbReference type="ARBA" id="ARBA00007783"/>
    </source>
</evidence>
<feature type="domain" description="ABC transmembrane type-2" evidence="9">
    <location>
        <begin position="108"/>
        <end position="335"/>
    </location>
</feature>
<dbReference type="EMBL" id="BMHB01000001">
    <property type="protein sequence ID" value="GGI10650.1"/>
    <property type="molecule type" value="Genomic_DNA"/>
</dbReference>
<reference evidence="11" key="1">
    <citation type="journal article" date="2019" name="Int. J. Syst. Evol. Microbiol.">
        <title>The Global Catalogue of Microorganisms (GCM) 10K type strain sequencing project: providing services to taxonomists for standard genome sequencing and annotation.</title>
        <authorList>
            <consortium name="The Broad Institute Genomics Platform"/>
            <consortium name="The Broad Institute Genome Sequencing Center for Infectious Disease"/>
            <person name="Wu L."/>
            <person name="Ma J."/>
        </authorList>
    </citation>
    <scope>NUCLEOTIDE SEQUENCE [LARGE SCALE GENOMIC DNA]</scope>
    <source>
        <strain evidence="11">CGMCC 1.14993</strain>
    </source>
</reference>
<protein>
    <submittedName>
        <fullName evidence="10">Transport permease protein</fullName>
    </submittedName>
</protein>